<dbReference type="CDD" id="cd04237">
    <property type="entry name" value="AAK_NAGS-ABP"/>
    <property type="match status" value="1"/>
</dbReference>
<keyword evidence="4 8" id="KW-0028">Amino-acid biosynthesis</keyword>
<dbReference type="CDD" id="cd04301">
    <property type="entry name" value="NAT_SF"/>
    <property type="match status" value="1"/>
</dbReference>
<evidence type="ECO:0000256" key="2">
    <source>
        <dbReference type="ARBA" id="ARBA00009145"/>
    </source>
</evidence>
<gene>
    <name evidence="8" type="primary">argA</name>
    <name evidence="10" type="ORF">SAMN05216387_10981</name>
</gene>
<dbReference type="EC" id="2.3.1.1" evidence="8"/>
<comment type="subcellular location">
    <subcellularLocation>
        <location evidence="8">Cytoplasm</location>
    </subcellularLocation>
</comment>
<dbReference type="Gene3D" id="3.40.1160.10">
    <property type="entry name" value="Acetylglutamate kinase-like"/>
    <property type="match status" value="1"/>
</dbReference>
<evidence type="ECO:0000256" key="6">
    <source>
        <dbReference type="ARBA" id="ARBA00023315"/>
    </source>
</evidence>
<dbReference type="Pfam" id="PF00696">
    <property type="entry name" value="AA_kinase"/>
    <property type="match status" value="1"/>
</dbReference>
<dbReference type="InterPro" id="IPR010167">
    <property type="entry name" value="NH2A_AcTrfase"/>
</dbReference>
<evidence type="ECO:0000256" key="7">
    <source>
        <dbReference type="ARBA" id="ARBA00048372"/>
    </source>
</evidence>
<keyword evidence="11" id="KW-1185">Reference proteome</keyword>
<evidence type="ECO:0000256" key="4">
    <source>
        <dbReference type="ARBA" id="ARBA00022605"/>
    </source>
</evidence>
<dbReference type="SUPFAM" id="SSF55729">
    <property type="entry name" value="Acyl-CoA N-acyltransferases (Nat)"/>
    <property type="match status" value="1"/>
</dbReference>
<comment type="catalytic activity">
    <reaction evidence="7 8">
        <text>L-glutamate + acetyl-CoA = N-acetyl-L-glutamate + CoA + H(+)</text>
        <dbReference type="Rhea" id="RHEA:24292"/>
        <dbReference type="ChEBI" id="CHEBI:15378"/>
        <dbReference type="ChEBI" id="CHEBI:29985"/>
        <dbReference type="ChEBI" id="CHEBI:44337"/>
        <dbReference type="ChEBI" id="CHEBI:57287"/>
        <dbReference type="ChEBI" id="CHEBI:57288"/>
        <dbReference type="EC" id="2.3.1.1"/>
    </reaction>
</comment>
<dbReference type="GO" id="GO:0004042">
    <property type="term" value="F:L-glutamate N-acetyltransferase activity"/>
    <property type="evidence" value="ECO:0007669"/>
    <property type="project" value="UniProtKB-UniRule"/>
</dbReference>
<comment type="similarity">
    <text evidence="2 8">Belongs to the acetyltransferase family. ArgA subfamily.</text>
</comment>
<proteinExistence type="inferred from homology"/>
<dbReference type="EMBL" id="FOBH01000009">
    <property type="protein sequence ID" value="SEL37018.1"/>
    <property type="molecule type" value="Genomic_DNA"/>
</dbReference>
<dbReference type="RefSeq" id="WP_090829092.1">
    <property type="nucleotide sequence ID" value="NZ_FOBH01000009.1"/>
</dbReference>
<organism evidence="10 11">
    <name type="scientific">Nitrosovibrio tenuis</name>
    <dbReference type="NCBI Taxonomy" id="1233"/>
    <lineage>
        <taxon>Bacteria</taxon>
        <taxon>Pseudomonadati</taxon>
        <taxon>Pseudomonadota</taxon>
        <taxon>Betaproteobacteria</taxon>
        <taxon>Nitrosomonadales</taxon>
        <taxon>Nitrosomonadaceae</taxon>
        <taxon>Nitrosovibrio</taxon>
    </lineage>
</organism>
<dbReference type="OrthoDB" id="9802238at2"/>
<dbReference type="InterPro" id="IPR016181">
    <property type="entry name" value="Acyl_CoA_acyltransferase"/>
</dbReference>
<feature type="domain" description="N-acetyltransferase" evidence="9">
    <location>
        <begin position="301"/>
        <end position="447"/>
    </location>
</feature>
<evidence type="ECO:0000256" key="3">
    <source>
        <dbReference type="ARBA" id="ARBA00022571"/>
    </source>
</evidence>
<sequence>MRLNIDFVTWFRSVAPYINAFRNKTFVIAFGGEVIADGKFVEFVHDLNLLASLGVRLVLVHGARPQIESRLMERNLQALYVKGMRVTDAATLQCVKESIGRIRVEIEALLSMGLPNSPMANAAIRVASGNFVTARPVGVIEGIDLMHTGEVRRVDTVGIRSRLEQGELALLSPLGYSPTGEIFNLTLENVAAEAAIALKAEKLIFLMDDEDIEMEALSALGAALMPELTVAECKALLARCTDDRPPKLSDDAQLYLPFAVHACESGVARVHLISRHVDGAVLQELFTHSGIGTMISEGPLQNLRNAKIEDVGAILQLIEPLEADGTLVRRSRELLEMEIDRFVVIEHDCMIIGCAALYPFPGDKAGELACLTVHPDYRSTGCGDALLKNIELRAKAQGSTKLFVLTTRTAHWFVERGFLEADIGELPKAKQGLYNYRRRSKVFMKKL</sequence>
<dbReference type="AlphaFoldDB" id="A0A1H7PNI0"/>
<dbReference type="InterPro" id="IPR033719">
    <property type="entry name" value="NAGS_kin"/>
</dbReference>
<dbReference type="InterPro" id="IPR001048">
    <property type="entry name" value="Asp/Glu/Uridylate_kinase"/>
</dbReference>
<evidence type="ECO:0000256" key="8">
    <source>
        <dbReference type="HAMAP-Rule" id="MF_01105"/>
    </source>
</evidence>
<dbReference type="Gene3D" id="3.40.630.30">
    <property type="match status" value="1"/>
</dbReference>
<keyword evidence="6 8" id="KW-0012">Acyltransferase</keyword>
<dbReference type="STRING" id="1233.SAMN05216387_10981"/>
<protein>
    <recommendedName>
        <fullName evidence="8">Amino-acid acetyltransferase</fullName>
        <ecNumber evidence="8">2.3.1.1</ecNumber>
    </recommendedName>
    <alternativeName>
        <fullName evidence="8">N-acetylglutamate synthase</fullName>
        <shortName evidence="8">AGS</shortName>
        <shortName evidence="8">NAGS</shortName>
    </alternativeName>
</protein>
<keyword evidence="5 8" id="KW-0808">Transferase</keyword>
<dbReference type="InterPro" id="IPR036393">
    <property type="entry name" value="AceGlu_kinase-like_sf"/>
</dbReference>
<dbReference type="PANTHER" id="PTHR30602">
    <property type="entry name" value="AMINO-ACID ACETYLTRANSFERASE"/>
    <property type="match status" value="1"/>
</dbReference>
<dbReference type="NCBIfam" id="TIGR01890">
    <property type="entry name" value="N-Ac-Glu-synth"/>
    <property type="match status" value="1"/>
</dbReference>
<name>A0A1H7PNI0_9PROT</name>
<evidence type="ECO:0000256" key="5">
    <source>
        <dbReference type="ARBA" id="ARBA00022679"/>
    </source>
</evidence>
<comment type="pathway">
    <text evidence="1 8">Amino-acid biosynthesis; L-arginine biosynthesis; N(2)-acetyl-L-ornithine from L-glutamate: step 1/4.</text>
</comment>
<accession>A0A1H7PNI0</accession>
<dbReference type="InterPro" id="IPR000182">
    <property type="entry name" value="GNAT_dom"/>
</dbReference>
<dbReference type="GO" id="GO:0006526">
    <property type="term" value="P:L-arginine biosynthetic process"/>
    <property type="evidence" value="ECO:0007669"/>
    <property type="project" value="UniProtKB-UniRule"/>
</dbReference>
<dbReference type="Proteomes" id="UP000198620">
    <property type="component" value="Unassembled WGS sequence"/>
</dbReference>
<keyword evidence="8" id="KW-0963">Cytoplasm</keyword>
<dbReference type="UniPathway" id="UPA00068">
    <property type="reaction ID" value="UER00106"/>
</dbReference>
<dbReference type="PROSITE" id="PS51186">
    <property type="entry name" value="GNAT"/>
    <property type="match status" value="1"/>
</dbReference>
<evidence type="ECO:0000259" key="9">
    <source>
        <dbReference type="PROSITE" id="PS51186"/>
    </source>
</evidence>
<evidence type="ECO:0000313" key="11">
    <source>
        <dbReference type="Proteomes" id="UP000198620"/>
    </source>
</evidence>
<dbReference type="HAMAP" id="MF_01105">
    <property type="entry name" value="N_acetyl_glu_synth"/>
    <property type="match status" value="1"/>
</dbReference>
<dbReference type="GO" id="GO:0005737">
    <property type="term" value="C:cytoplasm"/>
    <property type="evidence" value="ECO:0007669"/>
    <property type="project" value="UniProtKB-SubCell"/>
</dbReference>
<dbReference type="SUPFAM" id="SSF53633">
    <property type="entry name" value="Carbamate kinase-like"/>
    <property type="match status" value="1"/>
</dbReference>
<evidence type="ECO:0000256" key="1">
    <source>
        <dbReference type="ARBA" id="ARBA00004925"/>
    </source>
</evidence>
<comment type="miscellaneous">
    <text evidence="8">In bacteria which possess the bifunctional enzyme ornithine acetyltransferase/N-acetylglutamate synthase (ArgJ), ArgA fulfills an anaplerotic role.</text>
</comment>
<dbReference type="PIRSF" id="PIRSF000423">
    <property type="entry name" value="ArgA"/>
    <property type="match status" value="1"/>
</dbReference>
<dbReference type="NCBIfam" id="NF003641">
    <property type="entry name" value="PRK05279.1"/>
    <property type="match status" value="1"/>
</dbReference>
<dbReference type="PANTHER" id="PTHR30602:SF12">
    <property type="entry name" value="AMINO-ACID ACETYLTRANSFERASE NAGS1, CHLOROPLASTIC-RELATED"/>
    <property type="match status" value="1"/>
</dbReference>
<evidence type="ECO:0000313" key="10">
    <source>
        <dbReference type="EMBL" id="SEL37018.1"/>
    </source>
</evidence>
<dbReference type="Pfam" id="PF13508">
    <property type="entry name" value="Acetyltransf_7"/>
    <property type="match status" value="1"/>
</dbReference>
<reference evidence="10 11" key="1">
    <citation type="submission" date="2016-10" db="EMBL/GenBank/DDBJ databases">
        <authorList>
            <person name="de Groot N.N."/>
        </authorList>
    </citation>
    <scope>NUCLEOTIDE SEQUENCE [LARGE SCALE GENOMIC DNA]</scope>
    <source>
        <strain evidence="10 11">Nv1</strain>
    </source>
</reference>
<keyword evidence="3 8" id="KW-0055">Arginine biosynthesis</keyword>